<dbReference type="AlphaFoldDB" id="A0A3S3RIX8"/>
<keyword evidence="1" id="KW-0472">Membrane</keyword>
<dbReference type="OrthoDB" id="1249607at2"/>
<dbReference type="EMBL" id="SBII01000008">
    <property type="protein sequence ID" value="RWW99607.1"/>
    <property type="molecule type" value="Genomic_DNA"/>
</dbReference>
<feature type="transmembrane region" description="Helical" evidence="1">
    <location>
        <begin position="45"/>
        <end position="62"/>
    </location>
</feature>
<accession>A0A3S3RIX8</accession>
<feature type="transmembrane region" description="Helical" evidence="1">
    <location>
        <begin position="124"/>
        <end position="143"/>
    </location>
</feature>
<keyword evidence="1" id="KW-1133">Transmembrane helix</keyword>
<name>A0A3S3RIX8_9FLAO</name>
<gene>
    <name evidence="2" type="ORF">EPI11_11685</name>
</gene>
<evidence type="ECO:0000313" key="2">
    <source>
        <dbReference type="EMBL" id="RWW99607.1"/>
    </source>
</evidence>
<protein>
    <submittedName>
        <fullName evidence="2">Uncharacterized protein</fullName>
    </submittedName>
</protein>
<dbReference type="Proteomes" id="UP000287527">
    <property type="component" value="Unassembled WGS sequence"/>
</dbReference>
<dbReference type="RefSeq" id="WP_128390157.1">
    <property type="nucleotide sequence ID" value="NZ_SBII01000008.1"/>
</dbReference>
<feature type="transmembrane region" description="Helical" evidence="1">
    <location>
        <begin position="68"/>
        <end position="88"/>
    </location>
</feature>
<proteinExistence type="predicted"/>
<comment type="caution">
    <text evidence="2">The sequence shown here is derived from an EMBL/GenBank/DDBJ whole genome shotgun (WGS) entry which is preliminary data.</text>
</comment>
<organism evidence="2 3">
    <name type="scientific">Flavobacterium cerinum</name>
    <dbReference type="NCBI Taxonomy" id="2502784"/>
    <lineage>
        <taxon>Bacteria</taxon>
        <taxon>Pseudomonadati</taxon>
        <taxon>Bacteroidota</taxon>
        <taxon>Flavobacteriia</taxon>
        <taxon>Flavobacteriales</taxon>
        <taxon>Flavobacteriaceae</taxon>
        <taxon>Flavobacterium</taxon>
    </lineage>
</organism>
<feature type="transmembrane region" description="Helical" evidence="1">
    <location>
        <begin position="163"/>
        <end position="182"/>
    </location>
</feature>
<reference evidence="2 3" key="1">
    <citation type="submission" date="2019-01" db="EMBL/GenBank/DDBJ databases">
        <title>Flavobacterium sp. nov.,isolated from freshwater.</title>
        <authorList>
            <person name="Zhang R."/>
            <person name="Du Z.-J."/>
        </authorList>
    </citation>
    <scope>NUCLEOTIDE SEQUENCE [LARGE SCALE GENOMIC DNA]</scope>
    <source>
        <strain evidence="2 3">1E403</strain>
    </source>
</reference>
<keyword evidence="3" id="KW-1185">Reference proteome</keyword>
<keyword evidence="1" id="KW-0812">Transmembrane</keyword>
<evidence type="ECO:0000313" key="3">
    <source>
        <dbReference type="Proteomes" id="UP000287527"/>
    </source>
</evidence>
<evidence type="ECO:0000256" key="1">
    <source>
        <dbReference type="SAM" id="Phobius"/>
    </source>
</evidence>
<sequence>MNFNELQKQWNDEPTDKIHVPNTIDTLREAQTPIDKVRKKMKMDFFSQIILLILTGTAPLIFNFSKEATTLFIPFYGMMTGFMCYYYYKFFVFYKKSYDMSFDSRKNLLWFYYELKLNIELYKALTYIMFFIGFSFGVLFGIVTKDHSKIDNLLSGFENKIQVLIIFIVVMVVFSFFMAEFIPRWYYGKHLKQVKSVLDQLDEE</sequence>